<evidence type="ECO:0000256" key="1">
    <source>
        <dbReference type="ARBA" id="ARBA00022763"/>
    </source>
</evidence>
<feature type="non-terminal residue" evidence="4">
    <location>
        <position position="1"/>
    </location>
</feature>
<dbReference type="EMBL" id="CAJVQA010079144">
    <property type="protein sequence ID" value="CAG8836617.1"/>
    <property type="molecule type" value="Genomic_DNA"/>
</dbReference>
<gene>
    <name evidence="4" type="ORF">CPELLU_LOCUS21418</name>
</gene>
<evidence type="ECO:0000313" key="4">
    <source>
        <dbReference type="EMBL" id="CAG8836617.1"/>
    </source>
</evidence>
<dbReference type="GO" id="GO:1901255">
    <property type="term" value="P:nucleotide-excision repair involved in interstrand cross-link repair"/>
    <property type="evidence" value="ECO:0007669"/>
    <property type="project" value="TreeGrafter"/>
</dbReference>
<dbReference type="Proteomes" id="UP000789759">
    <property type="component" value="Unassembled WGS sequence"/>
</dbReference>
<comment type="caution">
    <text evidence="4">The sequence shown here is derived from an EMBL/GenBank/DDBJ whole genome shotgun (WGS) entry which is preliminary data.</text>
</comment>
<protein>
    <submittedName>
        <fullName evidence="4">9767_t:CDS:1</fullName>
    </submittedName>
</protein>
<dbReference type="PANTHER" id="PTHR10150">
    <property type="entry name" value="DNA REPAIR ENDONUCLEASE XPF"/>
    <property type="match status" value="1"/>
</dbReference>
<accession>A0A9N9PLI8</accession>
<name>A0A9N9PLI8_9GLOM</name>
<evidence type="ECO:0000313" key="5">
    <source>
        <dbReference type="Proteomes" id="UP000789759"/>
    </source>
</evidence>
<proteinExistence type="predicted"/>
<dbReference type="GO" id="GO:0003684">
    <property type="term" value="F:damaged DNA binding"/>
    <property type="evidence" value="ECO:0007669"/>
    <property type="project" value="TreeGrafter"/>
</dbReference>
<feature type="non-terminal residue" evidence="4">
    <location>
        <position position="135"/>
    </location>
</feature>
<organism evidence="4 5">
    <name type="scientific">Cetraspora pellucida</name>
    <dbReference type="NCBI Taxonomy" id="1433469"/>
    <lineage>
        <taxon>Eukaryota</taxon>
        <taxon>Fungi</taxon>
        <taxon>Fungi incertae sedis</taxon>
        <taxon>Mucoromycota</taxon>
        <taxon>Glomeromycotina</taxon>
        <taxon>Glomeromycetes</taxon>
        <taxon>Diversisporales</taxon>
        <taxon>Gigasporaceae</taxon>
        <taxon>Cetraspora</taxon>
    </lineage>
</organism>
<keyword evidence="1" id="KW-0227">DNA damage</keyword>
<dbReference type="GO" id="GO:0003697">
    <property type="term" value="F:single-stranded DNA binding"/>
    <property type="evidence" value="ECO:0007669"/>
    <property type="project" value="TreeGrafter"/>
</dbReference>
<keyword evidence="5" id="KW-1185">Reference proteome</keyword>
<dbReference type="GO" id="GO:0000110">
    <property type="term" value="C:nucleotide-excision repair factor 1 complex"/>
    <property type="evidence" value="ECO:0007669"/>
    <property type="project" value="TreeGrafter"/>
</dbReference>
<dbReference type="GO" id="GO:0000724">
    <property type="term" value="P:double-strand break repair via homologous recombination"/>
    <property type="evidence" value="ECO:0007669"/>
    <property type="project" value="TreeGrafter"/>
</dbReference>
<dbReference type="GO" id="GO:0000014">
    <property type="term" value="F:single-stranded DNA endodeoxyribonuclease activity"/>
    <property type="evidence" value="ECO:0007669"/>
    <property type="project" value="TreeGrafter"/>
</dbReference>
<dbReference type="GO" id="GO:0000712">
    <property type="term" value="P:resolution of meiotic recombination intermediates"/>
    <property type="evidence" value="ECO:0007669"/>
    <property type="project" value="TreeGrafter"/>
</dbReference>
<evidence type="ECO:0000256" key="3">
    <source>
        <dbReference type="ARBA" id="ARBA00023204"/>
    </source>
</evidence>
<evidence type="ECO:0000256" key="2">
    <source>
        <dbReference type="ARBA" id="ARBA00022801"/>
    </source>
</evidence>
<reference evidence="4" key="1">
    <citation type="submission" date="2021-06" db="EMBL/GenBank/DDBJ databases">
        <authorList>
            <person name="Kallberg Y."/>
            <person name="Tangrot J."/>
            <person name="Rosling A."/>
        </authorList>
    </citation>
    <scope>NUCLEOTIDE SEQUENCE</scope>
    <source>
        <strain evidence="4">FL966</strain>
    </source>
</reference>
<dbReference type="OrthoDB" id="2396006at2759"/>
<dbReference type="PANTHER" id="PTHR10150:SF0">
    <property type="entry name" value="DNA REPAIR ENDONUCLEASE XPF"/>
    <property type="match status" value="1"/>
</dbReference>
<keyword evidence="2" id="KW-0378">Hydrolase</keyword>
<keyword evidence="3" id="KW-0234">DNA repair</keyword>
<dbReference type="AlphaFoldDB" id="A0A9N9PLI8"/>
<sequence length="135" mass="15627">LTVEQAFFRSFDHIIRQQLDLVWHRVGQKTKVLIGDLTMLRKLLTYLVSYDCVTFHSFLETILASQTPSSTLNQEQQSPWIFMDSGNTIFSVAKRKDKETDKLWHPPGIVPVLEELPKWGLLAEIVNEIELEIES</sequence>